<accession>A0A316YT10</accession>
<dbReference type="GO" id="GO:0046912">
    <property type="term" value="F:acyltransferase activity, acyl groups converted into alkyl on transfer"/>
    <property type="evidence" value="ECO:0007669"/>
    <property type="project" value="InterPro"/>
</dbReference>
<name>A0A316YT10_9BASI</name>
<dbReference type="NCBIfam" id="NF007128">
    <property type="entry name" value="PRK09569.1"/>
    <property type="match status" value="1"/>
</dbReference>
<dbReference type="STRING" id="215250.A0A316YT10"/>
<evidence type="ECO:0000313" key="7">
    <source>
        <dbReference type="EMBL" id="PWN92690.1"/>
    </source>
</evidence>
<dbReference type="RefSeq" id="XP_025379888.1">
    <property type="nucleotide sequence ID" value="XM_025520227.1"/>
</dbReference>
<evidence type="ECO:0000256" key="2">
    <source>
        <dbReference type="ARBA" id="ARBA00010566"/>
    </source>
</evidence>
<comment type="similarity">
    <text evidence="2 6">Belongs to the citrate synthase family.</text>
</comment>
<dbReference type="PANTHER" id="PTHR11739:SF15">
    <property type="entry name" value="CITRATE SYNTHASE 3, MITOCHONDRIAL"/>
    <property type="match status" value="1"/>
</dbReference>
<evidence type="ECO:0000256" key="4">
    <source>
        <dbReference type="ARBA" id="ARBA00022946"/>
    </source>
</evidence>
<dbReference type="PROSITE" id="PS00480">
    <property type="entry name" value="CITRATE_SYNTHASE"/>
    <property type="match status" value="1"/>
</dbReference>
<keyword evidence="8" id="KW-1185">Reference proteome</keyword>
<dbReference type="InterPro" id="IPR002020">
    <property type="entry name" value="Citrate_synthase"/>
</dbReference>
<dbReference type="SUPFAM" id="SSF48256">
    <property type="entry name" value="Citrate synthase"/>
    <property type="match status" value="1"/>
</dbReference>
<dbReference type="OrthoDB" id="8017587at2759"/>
<dbReference type="GO" id="GO:0006099">
    <property type="term" value="P:tricarboxylic acid cycle"/>
    <property type="evidence" value="ECO:0007669"/>
    <property type="project" value="TreeGrafter"/>
</dbReference>
<dbReference type="InterPro" id="IPR036969">
    <property type="entry name" value="Citrate_synthase_sf"/>
</dbReference>
<proteinExistence type="inferred from homology"/>
<dbReference type="Gene3D" id="1.10.230.10">
    <property type="entry name" value="Cytochrome P450-Terp, domain 2"/>
    <property type="match status" value="1"/>
</dbReference>
<dbReference type="AlphaFoldDB" id="A0A316YT10"/>
<dbReference type="GeneID" id="37042143"/>
<evidence type="ECO:0000256" key="1">
    <source>
        <dbReference type="ARBA" id="ARBA00004173"/>
    </source>
</evidence>
<dbReference type="Pfam" id="PF00285">
    <property type="entry name" value="Citrate_synt"/>
    <property type="match status" value="1"/>
</dbReference>
<evidence type="ECO:0000256" key="6">
    <source>
        <dbReference type="RuleBase" id="RU000441"/>
    </source>
</evidence>
<gene>
    <name evidence="7" type="ORF">FA10DRAFT_263450</name>
</gene>
<comment type="subcellular location">
    <subcellularLocation>
        <location evidence="1">Mitochondrion</location>
    </subcellularLocation>
</comment>
<dbReference type="FunFam" id="1.10.580.10:FF:000001">
    <property type="entry name" value="Citrate synthase"/>
    <property type="match status" value="1"/>
</dbReference>
<organism evidence="7 8">
    <name type="scientific">Acaromyces ingoldii</name>
    <dbReference type="NCBI Taxonomy" id="215250"/>
    <lineage>
        <taxon>Eukaryota</taxon>
        <taxon>Fungi</taxon>
        <taxon>Dikarya</taxon>
        <taxon>Basidiomycota</taxon>
        <taxon>Ustilaginomycotina</taxon>
        <taxon>Exobasidiomycetes</taxon>
        <taxon>Exobasidiales</taxon>
        <taxon>Cryptobasidiaceae</taxon>
        <taxon>Acaromyces</taxon>
    </lineage>
</organism>
<dbReference type="EMBL" id="KZ819634">
    <property type="protein sequence ID" value="PWN92690.1"/>
    <property type="molecule type" value="Genomic_DNA"/>
</dbReference>
<evidence type="ECO:0000256" key="3">
    <source>
        <dbReference type="ARBA" id="ARBA00022679"/>
    </source>
</evidence>
<evidence type="ECO:0000256" key="5">
    <source>
        <dbReference type="ARBA" id="ARBA00023128"/>
    </source>
</evidence>
<dbReference type="InterPro" id="IPR016143">
    <property type="entry name" value="Citrate_synth-like_sm_a-sub"/>
</dbReference>
<dbReference type="InterPro" id="IPR016142">
    <property type="entry name" value="Citrate_synth-like_lrg_a-sub"/>
</dbReference>
<dbReference type="PRINTS" id="PR00143">
    <property type="entry name" value="CITRTSNTHASE"/>
</dbReference>
<protein>
    <recommendedName>
        <fullName evidence="6">Citrate synthase</fullName>
    </recommendedName>
</protein>
<dbReference type="GO" id="GO:0005975">
    <property type="term" value="P:carbohydrate metabolic process"/>
    <property type="evidence" value="ECO:0007669"/>
    <property type="project" value="TreeGrafter"/>
</dbReference>
<dbReference type="InParanoid" id="A0A316YT10"/>
<keyword evidence="4" id="KW-0809">Transit peptide</keyword>
<sequence>MISLTINRAAMRAAMPARQQLAASQAVRYASTKSLKDAVAEVVPQKQEQLKKFRSEHGDKSLGDIKVENLIGGMRGLKVMLWEGSVLDANTGITFHGKSIPDCEKVLPGAGDLGLQGKEMLPESMLWLLLTGNVPSKEEVKGLSEELAAKGKLPSYVEKIIDSFPKTLHPMTQFAGAVGALNHDSKFAQGYKDGIKKTEYWKPTLDDSIDLIAKLPAIAARIYYNVFGRGDGVQKIDPKKDLIGNYSEMIGYGDNEGMTDYLRLYIAIHGDHEGGNVSAHTAHLVGSALSDPYLSYSAALLGLAGPLHGLANQEVLGWALGMQEKVGKNASEEDIKEFLWSTLKSGRVVPGYGHAVLRMPDPRFSALSRFCDTRPELKNSSIVQLVQKTSKVAPEVLKEHGKTKNPYPNVDAASGCVLYEYGLKEWSYYTVIFGISRAIGALPQLVMDRALGLPIERPKSMSLDALEAFVKK</sequence>
<evidence type="ECO:0000313" key="8">
    <source>
        <dbReference type="Proteomes" id="UP000245768"/>
    </source>
</evidence>
<dbReference type="InterPro" id="IPR019810">
    <property type="entry name" value="Citrate_synthase_AS"/>
</dbReference>
<dbReference type="Gene3D" id="1.10.580.10">
    <property type="entry name" value="Citrate Synthase, domain 1"/>
    <property type="match status" value="1"/>
</dbReference>
<dbReference type="GO" id="GO:0005759">
    <property type="term" value="C:mitochondrial matrix"/>
    <property type="evidence" value="ECO:0007669"/>
    <property type="project" value="TreeGrafter"/>
</dbReference>
<keyword evidence="5" id="KW-0496">Mitochondrion</keyword>
<dbReference type="Proteomes" id="UP000245768">
    <property type="component" value="Unassembled WGS sequence"/>
</dbReference>
<keyword evidence="3 6" id="KW-0808">Transferase</keyword>
<dbReference type="PANTHER" id="PTHR11739">
    <property type="entry name" value="CITRATE SYNTHASE"/>
    <property type="match status" value="1"/>
</dbReference>
<dbReference type="FunCoup" id="A0A316YT10">
    <property type="interactions" value="353"/>
</dbReference>
<reference evidence="7 8" key="1">
    <citation type="journal article" date="2018" name="Mol. Biol. Evol.">
        <title>Broad Genomic Sampling Reveals a Smut Pathogenic Ancestry of the Fungal Clade Ustilaginomycotina.</title>
        <authorList>
            <person name="Kijpornyongpan T."/>
            <person name="Mondo S.J."/>
            <person name="Barry K."/>
            <person name="Sandor L."/>
            <person name="Lee J."/>
            <person name="Lipzen A."/>
            <person name="Pangilinan J."/>
            <person name="LaButti K."/>
            <person name="Hainaut M."/>
            <person name="Henrissat B."/>
            <person name="Grigoriev I.V."/>
            <person name="Spatafora J.W."/>
            <person name="Aime M.C."/>
        </authorList>
    </citation>
    <scope>NUCLEOTIDE SEQUENCE [LARGE SCALE GENOMIC DNA]</scope>
    <source>
        <strain evidence="7 8">MCA 4198</strain>
    </source>
</reference>